<feature type="compositionally biased region" description="Acidic residues" evidence="1">
    <location>
        <begin position="311"/>
        <end position="323"/>
    </location>
</feature>
<feature type="region of interest" description="Disordered" evidence="1">
    <location>
        <begin position="192"/>
        <end position="343"/>
    </location>
</feature>
<evidence type="ECO:0000256" key="1">
    <source>
        <dbReference type="SAM" id="MobiDB-lite"/>
    </source>
</evidence>
<dbReference type="VEuPathDB" id="TriTrypDB:BSAL_52475"/>
<dbReference type="EMBL" id="CYKH01000083">
    <property type="protein sequence ID" value="CUE70548.1"/>
    <property type="molecule type" value="Genomic_DNA"/>
</dbReference>
<protein>
    <submittedName>
        <fullName evidence="2">Uncharacterized protein</fullName>
    </submittedName>
</protein>
<feature type="compositionally biased region" description="Acidic residues" evidence="1">
    <location>
        <begin position="222"/>
        <end position="232"/>
    </location>
</feature>
<dbReference type="Proteomes" id="UP000051952">
    <property type="component" value="Unassembled WGS sequence"/>
</dbReference>
<accession>A0A0S4IRS4</accession>
<organism evidence="2 3">
    <name type="scientific">Bodo saltans</name>
    <name type="common">Flagellated protozoan</name>
    <dbReference type="NCBI Taxonomy" id="75058"/>
    <lineage>
        <taxon>Eukaryota</taxon>
        <taxon>Discoba</taxon>
        <taxon>Euglenozoa</taxon>
        <taxon>Kinetoplastea</taxon>
        <taxon>Metakinetoplastina</taxon>
        <taxon>Eubodonida</taxon>
        <taxon>Bodonidae</taxon>
        <taxon>Bodo</taxon>
    </lineage>
</organism>
<sequence length="382" mass="40261">MEEALLLRMLAASCGPSDTQSPGSTDSLDNAMIDALLSKSNESQHQLISAILGGDWDSPTRGSFDEVAHAALVSRIAHGSGLSLRVDDDGVEQQPFDYVAHLPRFIEAMRARKAKENGASHQKTVMGSLQHSADGLEEETLEDGDGPQSVLDAMLSSSDRAPTAGATGSDVSSAWREAARGVVFDNFFSVDEEDSSTVATQQQPTKEAGSASKELKSSGMADDGESDDEDIALPEVSSSSPPLVQGTSPDDPQELFNALKEIAQGEDGVEAFSLDAKKKNDEEEESSTVVTQQQPAKEAGSASKALKSSEMAEDGESDDEDIALPEVASSGPPLVQGTSQDAPQELFNALKEIAQGEDGVEAFSLDATHDYDVNLAGTSRRI</sequence>
<name>A0A0S4IRS4_BODSA</name>
<reference evidence="3" key="1">
    <citation type="submission" date="2015-09" db="EMBL/GenBank/DDBJ databases">
        <authorList>
            <consortium name="Pathogen Informatics"/>
        </authorList>
    </citation>
    <scope>NUCLEOTIDE SEQUENCE [LARGE SCALE GENOMIC DNA]</scope>
    <source>
        <strain evidence="3">Lake Konstanz</strain>
    </source>
</reference>
<proteinExistence type="predicted"/>
<evidence type="ECO:0000313" key="3">
    <source>
        <dbReference type="Proteomes" id="UP000051952"/>
    </source>
</evidence>
<dbReference type="AlphaFoldDB" id="A0A0S4IRS4"/>
<gene>
    <name evidence="2" type="ORF">BSAL_52475</name>
</gene>
<keyword evidence="3" id="KW-1185">Reference proteome</keyword>
<evidence type="ECO:0000313" key="2">
    <source>
        <dbReference type="EMBL" id="CUE70548.1"/>
    </source>
</evidence>
<feature type="compositionally biased region" description="Polar residues" evidence="1">
    <location>
        <begin position="196"/>
        <end position="205"/>
    </location>
</feature>